<keyword evidence="3" id="KW-1185">Reference proteome</keyword>
<organism evidence="2 3">
    <name type="scientific">Ornithinibacillus xuwenensis</name>
    <dbReference type="NCBI Taxonomy" id="3144668"/>
    <lineage>
        <taxon>Bacteria</taxon>
        <taxon>Bacillati</taxon>
        <taxon>Bacillota</taxon>
        <taxon>Bacilli</taxon>
        <taxon>Bacillales</taxon>
        <taxon>Bacillaceae</taxon>
        <taxon>Ornithinibacillus</taxon>
    </lineage>
</organism>
<dbReference type="InterPro" id="IPR016181">
    <property type="entry name" value="Acyl_CoA_acyltransferase"/>
</dbReference>
<accession>A0ABU9XF35</accession>
<evidence type="ECO:0000313" key="3">
    <source>
        <dbReference type="Proteomes" id="UP001444625"/>
    </source>
</evidence>
<dbReference type="Proteomes" id="UP001444625">
    <property type="component" value="Unassembled WGS sequence"/>
</dbReference>
<dbReference type="Pfam" id="PF12746">
    <property type="entry name" value="GNAT_acetyltran"/>
    <property type="match status" value="1"/>
</dbReference>
<protein>
    <submittedName>
        <fullName evidence="2">GNAT family N-acetyltransferase</fullName>
        <ecNumber evidence="2">2.3.1.-</ecNumber>
    </submittedName>
</protein>
<keyword evidence="2" id="KW-0808">Transferase</keyword>
<evidence type="ECO:0000313" key="2">
    <source>
        <dbReference type="EMBL" id="MEN2766113.1"/>
    </source>
</evidence>
<dbReference type="InterPro" id="IPR027365">
    <property type="entry name" value="GNAT_acetyltra_YdfB-like"/>
</dbReference>
<comment type="caution">
    <text evidence="2">The sequence shown here is derived from an EMBL/GenBank/DDBJ whole genome shotgun (WGS) entry which is preliminary data.</text>
</comment>
<dbReference type="PROSITE" id="PS51186">
    <property type="entry name" value="GNAT"/>
    <property type="match status" value="1"/>
</dbReference>
<proteinExistence type="predicted"/>
<dbReference type="GO" id="GO:0016746">
    <property type="term" value="F:acyltransferase activity"/>
    <property type="evidence" value="ECO:0007669"/>
    <property type="project" value="UniProtKB-KW"/>
</dbReference>
<dbReference type="EC" id="2.3.1.-" evidence="2"/>
<dbReference type="Gene3D" id="3.40.630.30">
    <property type="match status" value="1"/>
</dbReference>
<dbReference type="SUPFAM" id="SSF55729">
    <property type="entry name" value="Acyl-CoA N-acyltransferases (Nat)"/>
    <property type="match status" value="1"/>
</dbReference>
<feature type="domain" description="N-acetyltransferase" evidence="1">
    <location>
        <begin position="130"/>
        <end position="276"/>
    </location>
</feature>
<dbReference type="RefSeq" id="WP_345823571.1">
    <property type="nucleotide sequence ID" value="NZ_JBDIML010000001.1"/>
</dbReference>
<dbReference type="InterPro" id="IPR000182">
    <property type="entry name" value="GNAT_dom"/>
</dbReference>
<dbReference type="PANTHER" id="PTHR31143:SF2">
    <property type="entry name" value="FR47-LIKE DOMAIN-CONTAINING PROTEIN-RELATED"/>
    <property type="match status" value="1"/>
</dbReference>
<reference evidence="2 3" key="1">
    <citation type="submission" date="2024-05" db="EMBL/GenBank/DDBJ databases">
        <authorList>
            <person name="Haq I."/>
            <person name="Ullah Z."/>
            <person name="Ahmad R."/>
            <person name="Li M."/>
            <person name="Tong Y."/>
        </authorList>
    </citation>
    <scope>NUCLEOTIDE SEQUENCE [LARGE SCALE GENOMIC DNA]</scope>
    <source>
        <strain evidence="2 3">16A2E</strain>
    </source>
</reference>
<gene>
    <name evidence="2" type="ORF">ABC228_02860</name>
</gene>
<name>A0ABU9XF35_9BACI</name>
<keyword evidence="2" id="KW-0012">Acyltransferase</keyword>
<dbReference type="PANTHER" id="PTHR31143">
    <property type="match status" value="1"/>
</dbReference>
<evidence type="ECO:0000259" key="1">
    <source>
        <dbReference type="PROSITE" id="PS51186"/>
    </source>
</evidence>
<sequence length="276" mass="31755">MISELKKDDYYKCSELLNRNGQIEAIAVIEGVNPGRVFVDNLDLPSSGLIWLGNNDGFIFIGDEANEAFNGELNNFIDSVIIPEAKKVGLNWFEGIGNHEKWYKIISSIFKHRELGSWNQRVYKFLKENDDCKDLREIEQGYKVVKISEALFYNVDNTIHNIDFLHDKISEFWSTPEDFFHVGIGYCVVYQKEIVSICFSGFVIENTHCIDIETLPRHQGKKLAQNIAEAFVQDCIKNNDIAYWDCMESNKPSIAVAEKIGFHHVFNYVGYDFKLA</sequence>
<dbReference type="EMBL" id="JBDIML010000001">
    <property type="protein sequence ID" value="MEN2766113.1"/>
    <property type="molecule type" value="Genomic_DNA"/>
</dbReference>